<evidence type="ECO:0008006" key="3">
    <source>
        <dbReference type="Google" id="ProtNLM"/>
    </source>
</evidence>
<dbReference type="InterPro" id="IPR036291">
    <property type="entry name" value="NAD(P)-bd_dom_sf"/>
</dbReference>
<evidence type="ECO:0000313" key="2">
    <source>
        <dbReference type="Proteomes" id="UP001500902"/>
    </source>
</evidence>
<reference evidence="2" key="1">
    <citation type="journal article" date="2019" name="Int. J. Syst. Evol. Microbiol.">
        <title>The Global Catalogue of Microorganisms (GCM) 10K type strain sequencing project: providing services to taxonomists for standard genome sequencing and annotation.</title>
        <authorList>
            <consortium name="The Broad Institute Genomics Platform"/>
            <consortium name="The Broad Institute Genome Sequencing Center for Infectious Disease"/>
            <person name="Wu L."/>
            <person name="Ma J."/>
        </authorList>
    </citation>
    <scope>NUCLEOTIDE SEQUENCE [LARGE SCALE GENOMIC DNA]</scope>
    <source>
        <strain evidence="2">JCM 16904</strain>
    </source>
</reference>
<evidence type="ECO:0000313" key="1">
    <source>
        <dbReference type="EMBL" id="GAA3684739.1"/>
    </source>
</evidence>
<sequence>MDPGVIYPPMTMERNAPLGEGNFPPAPLGRIGVPEEIGEAVSFLISDAASYDRCGPHGGWRLDVRTGHDDAASTTVPTSVQSSTVAWHRCDKTSCLGTGVPSKSSAYRGTWKSR</sequence>
<name>A0ABP7CD91_9ACTN</name>
<accession>A0ABP7CD91</accession>
<gene>
    <name evidence="1" type="ORF">GCM10022224_056840</name>
</gene>
<organism evidence="1 2">
    <name type="scientific">Nonomuraea antimicrobica</name>
    <dbReference type="NCBI Taxonomy" id="561173"/>
    <lineage>
        <taxon>Bacteria</taxon>
        <taxon>Bacillati</taxon>
        <taxon>Actinomycetota</taxon>
        <taxon>Actinomycetes</taxon>
        <taxon>Streptosporangiales</taxon>
        <taxon>Streptosporangiaceae</taxon>
        <taxon>Nonomuraea</taxon>
    </lineage>
</organism>
<dbReference type="Proteomes" id="UP001500902">
    <property type="component" value="Unassembled WGS sequence"/>
</dbReference>
<dbReference type="Gene3D" id="3.40.50.720">
    <property type="entry name" value="NAD(P)-binding Rossmann-like Domain"/>
    <property type="match status" value="1"/>
</dbReference>
<dbReference type="EMBL" id="BAAAZP010000101">
    <property type="protein sequence ID" value="GAA3684739.1"/>
    <property type="molecule type" value="Genomic_DNA"/>
</dbReference>
<comment type="caution">
    <text evidence="1">The sequence shown here is derived from an EMBL/GenBank/DDBJ whole genome shotgun (WGS) entry which is preliminary data.</text>
</comment>
<keyword evidence="2" id="KW-1185">Reference proteome</keyword>
<proteinExistence type="predicted"/>
<protein>
    <recommendedName>
        <fullName evidence="3">Enoyl-(Acyl carrier protein) reductase</fullName>
    </recommendedName>
</protein>
<dbReference type="SUPFAM" id="SSF51735">
    <property type="entry name" value="NAD(P)-binding Rossmann-fold domains"/>
    <property type="match status" value="1"/>
</dbReference>